<evidence type="ECO:0000256" key="3">
    <source>
        <dbReference type="ARBA" id="ARBA00022801"/>
    </source>
</evidence>
<keyword evidence="3" id="KW-0378">Hydrolase</keyword>
<dbReference type="Proteomes" id="UP000067626">
    <property type="component" value="Chromosome"/>
</dbReference>
<dbReference type="OrthoDB" id="9801445at2"/>
<dbReference type="PANTHER" id="PTHR35005">
    <property type="entry name" value="3-DEHYDRO-SCYLLO-INOSOSE HYDROLASE"/>
    <property type="match status" value="1"/>
</dbReference>
<dbReference type="Pfam" id="PF02633">
    <property type="entry name" value="Creatininase"/>
    <property type="match status" value="1"/>
</dbReference>
<dbReference type="KEGG" id="ccro:CMC5_034990"/>
<evidence type="ECO:0000313" key="7">
    <source>
        <dbReference type="Proteomes" id="UP000067626"/>
    </source>
</evidence>
<dbReference type="GO" id="GO:0046872">
    <property type="term" value="F:metal ion binding"/>
    <property type="evidence" value="ECO:0007669"/>
    <property type="project" value="UniProtKB-KW"/>
</dbReference>
<evidence type="ECO:0000256" key="5">
    <source>
        <dbReference type="ARBA" id="ARBA00024029"/>
    </source>
</evidence>
<comment type="similarity">
    <text evidence="5">Belongs to the creatininase superfamily.</text>
</comment>
<evidence type="ECO:0000313" key="6">
    <source>
        <dbReference type="EMBL" id="AKT39352.1"/>
    </source>
</evidence>
<dbReference type="GO" id="GO:0016811">
    <property type="term" value="F:hydrolase activity, acting on carbon-nitrogen (but not peptide) bonds, in linear amides"/>
    <property type="evidence" value="ECO:0007669"/>
    <property type="project" value="TreeGrafter"/>
</dbReference>
<evidence type="ECO:0008006" key="8">
    <source>
        <dbReference type="Google" id="ProtNLM"/>
    </source>
</evidence>
<dbReference type="GO" id="GO:0009231">
    <property type="term" value="P:riboflavin biosynthetic process"/>
    <property type="evidence" value="ECO:0007669"/>
    <property type="project" value="TreeGrafter"/>
</dbReference>
<dbReference type="InterPro" id="IPR024087">
    <property type="entry name" value="Creatininase-like_sf"/>
</dbReference>
<dbReference type="PANTHER" id="PTHR35005:SF1">
    <property type="entry name" value="2-AMINO-5-FORMYLAMINO-6-RIBOSYLAMINOPYRIMIDIN-4(3H)-ONE 5'-MONOPHOSPHATE DEFORMYLASE"/>
    <property type="match status" value="1"/>
</dbReference>
<name>A0A0K1EF82_CHOCO</name>
<evidence type="ECO:0000256" key="4">
    <source>
        <dbReference type="ARBA" id="ARBA00022833"/>
    </source>
</evidence>
<proteinExistence type="inferred from homology"/>
<sequence>MVDTETEHQLARMTTQALANRLRSAAPCVALLPVGSVEPHGPHLPLATDTLIGEAAAERAVRQLRARGITALIAPSVGYGVTDFAAGFAGALSIPAAALTSFLRAVVEAHLGAGFAHVCVVNNHLEPEHDAAVRASVAGLPAGKASVASPLTRRWARTLSAEFKSGACHAGRYETSLILAAAPERVHTEVAQGLPDLGISLSKGIQAGQSTFLAMGMDAAYTGAPREASAEEGSDLLERLAEMIATEVTEGLAELGATPTPVAG</sequence>
<dbReference type="InterPro" id="IPR003785">
    <property type="entry name" value="Creatininase/forma_Hydrolase"/>
</dbReference>
<dbReference type="SUPFAM" id="SSF102215">
    <property type="entry name" value="Creatininase"/>
    <property type="match status" value="1"/>
</dbReference>
<accession>A0A0K1EF82</accession>
<dbReference type="AlphaFoldDB" id="A0A0K1EF82"/>
<gene>
    <name evidence="6" type="ORF">CMC5_034990</name>
</gene>
<protein>
    <recommendedName>
        <fullName evidence="8">Creatininase</fullName>
    </recommendedName>
</protein>
<dbReference type="STRING" id="52.CMC5_034990"/>
<dbReference type="EMBL" id="CP012159">
    <property type="protein sequence ID" value="AKT39352.1"/>
    <property type="molecule type" value="Genomic_DNA"/>
</dbReference>
<reference evidence="6 7" key="1">
    <citation type="submission" date="2015-07" db="EMBL/GenBank/DDBJ databases">
        <title>Genome analysis of myxobacterium Chondromyces crocatus Cm c5 reveals a high potential for natural compound synthesis and the genetic basis for the loss of fruiting body formation.</title>
        <authorList>
            <person name="Zaburannyi N."/>
            <person name="Bunk B."/>
            <person name="Maier J."/>
            <person name="Overmann J."/>
            <person name="Mueller R."/>
        </authorList>
    </citation>
    <scope>NUCLEOTIDE SEQUENCE [LARGE SCALE GENOMIC DNA]</scope>
    <source>
        <strain evidence="6 7">Cm c5</strain>
    </source>
</reference>
<keyword evidence="2" id="KW-0479">Metal-binding</keyword>
<evidence type="ECO:0000256" key="1">
    <source>
        <dbReference type="ARBA" id="ARBA00001947"/>
    </source>
</evidence>
<keyword evidence="4" id="KW-0862">Zinc</keyword>
<comment type="cofactor">
    <cofactor evidence="1">
        <name>Zn(2+)</name>
        <dbReference type="ChEBI" id="CHEBI:29105"/>
    </cofactor>
</comment>
<organism evidence="6 7">
    <name type="scientific">Chondromyces crocatus</name>
    <dbReference type="NCBI Taxonomy" id="52"/>
    <lineage>
        <taxon>Bacteria</taxon>
        <taxon>Pseudomonadati</taxon>
        <taxon>Myxococcota</taxon>
        <taxon>Polyangia</taxon>
        <taxon>Polyangiales</taxon>
        <taxon>Polyangiaceae</taxon>
        <taxon>Chondromyces</taxon>
    </lineage>
</organism>
<dbReference type="PATRIC" id="fig|52.7.peg.3855"/>
<evidence type="ECO:0000256" key="2">
    <source>
        <dbReference type="ARBA" id="ARBA00022723"/>
    </source>
</evidence>
<dbReference type="RefSeq" id="WP_050431458.1">
    <property type="nucleotide sequence ID" value="NZ_CP012159.1"/>
</dbReference>
<dbReference type="Gene3D" id="3.40.50.10310">
    <property type="entry name" value="Creatininase"/>
    <property type="match status" value="1"/>
</dbReference>
<keyword evidence="7" id="KW-1185">Reference proteome</keyword>